<organism evidence="1 2">
    <name type="scientific">Scophthalmus maximus</name>
    <name type="common">Turbot</name>
    <name type="synonym">Psetta maxima</name>
    <dbReference type="NCBI Taxonomy" id="52904"/>
    <lineage>
        <taxon>Eukaryota</taxon>
        <taxon>Metazoa</taxon>
        <taxon>Chordata</taxon>
        <taxon>Craniata</taxon>
        <taxon>Vertebrata</taxon>
        <taxon>Euteleostomi</taxon>
        <taxon>Actinopterygii</taxon>
        <taxon>Neopterygii</taxon>
        <taxon>Teleostei</taxon>
        <taxon>Neoteleostei</taxon>
        <taxon>Acanthomorphata</taxon>
        <taxon>Carangaria</taxon>
        <taxon>Pleuronectiformes</taxon>
        <taxon>Pleuronectoidei</taxon>
        <taxon>Scophthalmidae</taxon>
        <taxon>Scophthalmus</taxon>
    </lineage>
</organism>
<evidence type="ECO:0000313" key="1">
    <source>
        <dbReference type="EMBL" id="AWP05430.1"/>
    </source>
</evidence>
<protein>
    <submittedName>
        <fullName evidence="1">Uncharacterized protein</fullName>
    </submittedName>
</protein>
<sequence length="114" mass="12491">MSYVHLSVKPGDTCSRRTEVEISGAARVASRGFETLGAERITCSEVLDHRTAYSHTPTSIWCDGHSSQSNDPRPLALNSKGQVINMSDLRRDSKPRRIAGGPLFFKACLTIDTV</sequence>
<accession>A0A2U9BNY3</accession>
<proteinExistence type="predicted"/>
<name>A0A2U9BNY3_SCOMX</name>
<dbReference type="Proteomes" id="UP000246464">
    <property type="component" value="Chromosome 8"/>
</dbReference>
<reference evidence="1 2" key="1">
    <citation type="submission" date="2017-12" db="EMBL/GenBank/DDBJ databases">
        <title>Integrating genomic resources of turbot (Scophthalmus maximus) in depth evaluation of genetic and physical mapping variation across individuals.</title>
        <authorList>
            <person name="Martinez P."/>
        </authorList>
    </citation>
    <scope>NUCLEOTIDE SEQUENCE [LARGE SCALE GENOMIC DNA]</scope>
</reference>
<keyword evidence="2" id="KW-1185">Reference proteome</keyword>
<gene>
    <name evidence="1" type="ORF">SMAX5B_011520</name>
</gene>
<dbReference type="AlphaFoldDB" id="A0A2U9BNY3"/>
<evidence type="ECO:0000313" key="2">
    <source>
        <dbReference type="Proteomes" id="UP000246464"/>
    </source>
</evidence>
<dbReference type="EMBL" id="CP026250">
    <property type="protein sequence ID" value="AWP05430.1"/>
    <property type="molecule type" value="Genomic_DNA"/>
</dbReference>